<keyword evidence="3 4" id="KW-0520">NAD</keyword>
<keyword evidence="4" id="KW-0963">Cytoplasm</keyword>
<feature type="binding site" evidence="4">
    <location>
        <begin position="165"/>
        <end position="167"/>
    </location>
    <ligand>
        <name>NAD(+)</name>
        <dbReference type="ChEBI" id="CHEBI:57540"/>
    </ligand>
</feature>
<dbReference type="RefSeq" id="WP_353301723.1">
    <property type="nucleotide sequence ID" value="NZ_BAABWN010000002.1"/>
</dbReference>
<keyword evidence="2 4" id="KW-0554">One-carbon metabolism</keyword>
<feature type="binding site" evidence="4">
    <location>
        <begin position="228"/>
        <end position="233"/>
    </location>
    <ligand>
        <name>NAD(+)</name>
        <dbReference type="ChEBI" id="CHEBI:57540"/>
    </ligand>
</feature>
<accession>A0ABQ0A5K0</accession>
<dbReference type="PANTHER" id="PTHR23420:SF0">
    <property type="entry name" value="ADENOSYLHOMOCYSTEINASE"/>
    <property type="match status" value="1"/>
</dbReference>
<dbReference type="InterPro" id="IPR020082">
    <property type="entry name" value="S-Ado-L-homoCys_hydrolase_CS"/>
</dbReference>
<dbReference type="PANTHER" id="PTHR23420">
    <property type="entry name" value="ADENOSYLHOMOCYSTEINASE"/>
    <property type="match status" value="1"/>
</dbReference>
<evidence type="ECO:0000256" key="5">
    <source>
        <dbReference type="RuleBase" id="RU000548"/>
    </source>
</evidence>
<dbReference type="InterPro" id="IPR042172">
    <property type="entry name" value="Adenosylhomocyst_ase-like_sf"/>
</dbReference>
<comment type="function">
    <text evidence="4">May play a key role in the regulation of the intracellular concentration of adenosylhomocysteine.</text>
</comment>
<dbReference type="PROSITE" id="PS00739">
    <property type="entry name" value="ADOHCYASE_2"/>
    <property type="match status" value="1"/>
</dbReference>
<dbReference type="Pfam" id="PF05221">
    <property type="entry name" value="AdoHcyase"/>
    <property type="match status" value="1"/>
</dbReference>
<dbReference type="SMART" id="SM00996">
    <property type="entry name" value="AdoHcyase"/>
    <property type="match status" value="1"/>
</dbReference>
<evidence type="ECO:0000259" key="7">
    <source>
        <dbReference type="SMART" id="SM00997"/>
    </source>
</evidence>
<feature type="binding site" evidence="4">
    <location>
        <position position="194"/>
    </location>
    <ligand>
        <name>substrate</name>
    </ligand>
</feature>
<keyword evidence="4 5" id="KW-0378">Hydrolase</keyword>
<dbReference type="InterPro" id="IPR015878">
    <property type="entry name" value="Ado_hCys_hydrolase_NAD-bd"/>
</dbReference>
<protein>
    <recommendedName>
        <fullName evidence="4">Adenosylhomocysteinase</fullName>
        <ecNumber evidence="4">3.13.2.1</ecNumber>
    </recommendedName>
    <alternativeName>
        <fullName evidence="4">S-adenosyl-L-homocysteine hydrolase</fullName>
        <shortName evidence="4">AdoHcyase</shortName>
    </alternativeName>
</protein>
<dbReference type="Pfam" id="PF00670">
    <property type="entry name" value="AdoHcyase_NAD"/>
    <property type="match status" value="1"/>
</dbReference>
<feature type="binding site" evidence="4">
    <location>
        <position position="139"/>
    </location>
    <ligand>
        <name>substrate</name>
    </ligand>
</feature>
<evidence type="ECO:0000313" key="8">
    <source>
        <dbReference type="EMBL" id="GAA6166925.1"/>
    </source>
</evidence>
<dbReference type="Gene3D" id="3.40.50.1480">
    <property type="entry name" value="Adenosylhomocysteinase-like"/>
    <property type="match status" value="3"/>
</dbReference>
<dbReference type="Proteomes" id="UP001465153">
    <property type="component" value="Unassembled WGS sequence"/>
</dbReference>
<comment type="subcellular location">
    <subcellularLocation>
        <location evidence="4">Cytoplasm</location>
    </subcellularLocation>
</comment>
<comment type="pathway">
    <text evidence="4 5">Amino-acid biosynthesis; L-homocysteine biosynthesis; L-homocysteine from S-adenosyl-L-homocysteine: step 1/1.</text>
</comment>
<evidence type="ECO:0000256" key="4">
    <source>
        <dbReference type="HAMAP-Rule" id="MF_00563"/>
    </source>
</evidence>
<dbReference type="PROSITE" id="PS00738">
    <property type="entry name" value="ADOHCYASE_1"/>
    <property type="match status" value="1"/>
</dbReference>
<evidence type="ECO:0000256" key="1">
    <source>
        <dbReference type="ARBA" id="ARBA00007122"/>
    </source>
</evidence>
<comment type="catalytic activity">
    <reaction evidence="4 5">
        <text>S-adenosyl-L-homocysteine + H2O = L-homocysteine + adenosine</text>
        <dbReference type="Rhea" id="RHEA:21708"/>
        <dbReference type="ChEBI" id="CHEBI:15377"/>
        <dbReference type="ChEBI" id="CHEBI:16335"/>
        <dbReference type="ChEBI" id="CHEBI:57856"/>
        <dbReference type="ChEBI" id="CHEBI:58199"/>
        <dbReference type="EC" id="3.13.2.1"/>
    </reaction>
</comment>
<feature type="binding site" evidence="4">
    <location>
        <begin position="321"/>
        <end position="323"/>
    </location>
    <ligand>
        <name>NAD(+)</name>
        <dbReference type="ChEBI" id="CHEBI:57540"/>
    </ligand>
</feature>
<name>A0ABQ0A5K0_9GAMM</name>
<dbReference type="PIRSF" id="PIRSF001109">
    <property type="entry name" value="Ad_hcy_hydrolase"/>
    <property type="match status" value="1"/>
</dbReference>
<dbReference type="NCBIfam" id="NF004005">
    <property type="entry name" value="PRK05476.2-3"/>
    <property type="match status" value="1"/>
</dbReference>
<dbReference type="HAMAP" id="MF_00563">
    <property type="entry name" value="AdoHcyase"/>
    <property type="match status" value="1"/>
</dbReference>
<feature type="binding site" evidence="4">
    <location>
        <position position="300"/>
    </location>
    <ligand>
        <name>NAD(+)</name>
        <dbReference type="ChEBI" id="CHEBI:57540"/>
    </ligand>
</feature>
<dbReference type="CDD" id="cd00401">
    <property type="entry name" value="SAHH"/>
    <property type="match status" value="1"/>
</dbReference>
<comment type="caution">
    <text evidence="8">The sequence shown here is derived from an EMBL/GenBank/DDBJ whole genome shotgun (WGS) entry which is preliminary data.</text>
</comment>
<evidence type="ECO:0000313" key="9">
    <source>
        <dbReference type="Proteomes" id="UP001465153"/>
    </source>
</evidence>
<organism evidence="8 9">
    <name type="scientific">Sessilibacter corallicola</name>
    <dbReference type="NCBI Taxonomy" id="2904075"/>
    <lineage>
        <taxon>Bacteria</taxon>
        <taxon>Pseudomonadati</taxon>
        <taxon>Pseudomonadota</taxon>
        <taxon>Gammaproteobacteria</taxon>
        <taxon>Cellvibrionales</taxon>
        <taxon>Cellvibrionaceae</taxon>
        <taxon>Sessilibacter</taxon>
    </lineage>
</organism>
<feature type="binding site" evidence="4">
    <location>
        <position position="251"/>
    </location>
    <ligand>
        <name>NAD(+)</name>
        <dbReference type="ChEBI" id="CHEBI:57540"/>
    </ligand>
</feature>
<comment type="similarity">
    <text evidence="1 4 6">Belongs to the adenosylhomocysteinase family.</text>
</comment>
<evidence type="ECO:0000256" key="6">
    <source>
        <dbReference type="RuleBase" id="RU004166"/>
    </source>
</evidence>
<dbReference type="Gene3D" id="3.40.50.720">
    <property type="entry name" value="NAD(P)-binding Rossmann-like Domain"/>
    <property type="match status" value="1"/>
</dbReference>
<dbReference type="InterPro" id="IPR036291">
    <property type="entry name" value="NAD(P)-bd_dom_sf"/>
</dbReference>
<comment type="cofactor">
    <cofactor evidence="4 5">
        <name>NAD(+)</name>
        <dbReference type="ChEBI" id="CHEBI:57540"/>
    </cofactor>
    <text evidence="4 5">Binds 1 NAD(+) per subunit.</text>
</comment>
<feature type="binding site" evidence="4">
    <location>
        <position position="198"/>
    </location>
    <ligand>
        <name>substrate</name>
    </ligand>
</feature>
<dbReference type="InterPro" id="IPR000043">
    <property type="entry name" value="Adenosylhomocysteinase-like"/>
</dbReference>
<gene>
    <name evidence="4 8" type="primary">ahcY</name>
    <name evidence="8" type="ORF">NBRC116591_07350</name>
</gene>
<dbReference type="SUPFAM" id="SSF51735">
    <property type="entry name" value="NAD(P)-binding Rossmann-fold domains"/>
    <property type="match status" value="1"/>
</dbReference>
<dbReference type="EC" id="3.13.2.1" evidence="4"/>
<feature type="binding site" evidence="4">
    <location>
        <position position="369"/>
    </location>
    <ligand>
        <name>NAD(+)</name>
        <dbReference type="ChEBI" id="CHEBI:57540"/>
    </ligand>
</feature>
<feature type="binding site" evidence="4">
    <location>
        <position position="60"/>
    </location>
    <ligand>
        <name>substrate</name>
    </ligand>
</feature>
<dbReference type="SMART" id="SM00997">
    <property type="entry name" value="AdoHcyase_NAD"/>
    <property type="match status" value="1"/>
</dbReference>
<sequence>MNAIQDFTDYKVADIQLAEWGRKEIDIAEGEMPALMALRAKYREQQPLAGAKIMGCIHMTIQTAVLIETLIDLGAEVRWSSCNIFSTQDHAAAAIAAAGIPVFAWKGETEEEFDWCIEQTILKTTGSAETWDANIILDDGGDLTAMVHEKYPEMLNSINGISEETTTGVHRLLEMMEKGELKVPAINVNDAVTKSKNDNKYGCRHSLNDAIKRGTDHLLSGKKALVIGYGDVGKGSAASLRQEGMIVRVTEVDPICAMQACMDGFEVVSPYINGVNTGELDGINTALLENTDLVVTTTGNVNVCDKNMLQALKNGAVVCNIGHFDNEIDTAYMRDNWQWEEIKPQVHKIVRNSETNDHLILLSEGRLVNLGNATGHPSRIMDGSFANQVLAQIYLYEAKFADLPADQKAENIYVKVLPKKLDEEVAADMVKGFGGVITQMTQTQADYINVPVDGPFKPESYKY</sequence>
<feature type="domain" description="S-adenosyl-L-homocysteine hydrolase NAD binding" evidence="7">
    <location>
        <begin position="199"/>
        <end position="375"/>
    </location>
</feature>
<feature type="binding site" evidence="4">
    <location>
        <position position="199"/>
    </location>
    <ligand>
        <name>NAD(+)</name>
        <dbReference type="ChEBI" id="CHEBI:57540"/>
    </ligand>
</feature>
<evidence type="ECO:0000256" key="2">
    <source>
        <dbReference type="ARBA" id="ARBA00022563"/>
    </source>
</evidence>
<dbReference type="EMBL" id="BAABWN010000002">
    <property type="protein sequence ID" value="GAA6166925.1"/>
    <property type="molecule type" value="Genomic_DNA"/>
</dbReference>
<reference evidence="8 9" key="1">
    <citation type="submission" date="2024-04" db="EMBL/GenBank/DDBJ databases">
        <title>Draft genome sequence of Sessilibacter corallicola NBRC 116591.</title>
        <authorList>
            <person name="Miyakawa T."/>
            <person name="Kusuya Y."/>
            <person name="Miura T."/>
        </authorList>
    </citation>
    <scope>NUCLEOTIDE SEQUENCE [LARGE SCALE GENOMIC DNA]</scope>
    <source>
        <strain evidence="8 9">KU-00831-HH</strain>
    </source>
</reference>
<feature type="binding site" evidence="4">
    <location>
        <position position="164"/>
    </location>
    <ligand>
        <name>substrate</name>
    </ligand>
</feature>
<keyword evidence="9" id="KW-1185">Reference proteome</keyword>
<dbReference type="SUPFAM" id="SSF52283">
    <property type="entry name" value="Formate/glycerate dehydrogenase catalytic domain-like"/>
    <property type="match status" value="1"/>
</dbReference>
<evidence type="ECO:0000256" key="3">
    <source>
        <dbReference type="ARBA" id="ARBA00023027"/>
    </source>
</evidence>
<proteinExistence type="inferred from homology"/>
<dbReference type="NCBIfam" id="TIGR00936">
    <property type="entry name" value="ahcY"/>
    <property type="match status" value="1"/>
</dbReference>